<keyword evidence="2" id="KW-1185">Reference proteome</keyword>
<protein>
    <submittedName>
        <fullName evidence="1">Uncharacterized protein</fullName>
    </submittedName>
</protein>
<gene>
    <name evidence="1" type="ORF">M6B38_162130</name>
</gene>
<proteinExistence type="predicted"/>
<dbReference type="Proteomes" id="UP001140949">
    <property type="component" value="Unassembled WGS sequence"/>
</dbReference>
<name>A0AAX6EZT0_IRIPA</name>
<reference evidence="1" key="1">
    <citation type="journal article" date="2023" name="GigaByte">
        <title>Genome assembly of the bearded iris, Iris pallida Lam.</title>
        <authorList>
            <person name="Bruccoleri R.E."/>
            <person name="Oakeley E.J."/>
            <person name="Faust A.M.E."/>
            <person name="Altorfer M."/>
            <person name="Dessus-Babus S."/>
            <person name="Burckhardt D."/>
            <person name="Oertli M."/>
            <person name="Naumann U."/>
            <person name="Petersen F."/>
            <person name="Wong J."/>
        </authorList>
    </citation>
    <scope>NUCLEOTIDE SEQUENCE</scope>
    <source>
        <strain evidence="1">GSM-AAB239-AS_SAM_17_03QT</strain>
    </source>
</reference>
<evidence type="ECO:0000313" key="1">
    <source>
        <dbReference type="EMBL" id="KAJ6809576.1"/>
    </source>
</evidence>
<reference evidence="1" key="2">
    <citation type="submission" date="2023-04" db="EMBL/GenBank/DDBJ databases">
        <authorList>
            <person name="Bruccoleri R.E."/>
            <person name="Oakeley E.J."/>
            <person name="Faust A.-M."/>
            <person name="Dessus-Babus S."/>
            <person name="Altorfer M."/>
            <person name="Burckhardt D."/>
            <person name="Oertli M."/>
            <person name="Naumann U."/>
            <person name="Petersen F."/>
            <person name="Wong J."/>
        </authorList>
    </citation>
    <scope>NUCLEOTIDE SEQUENCE</scope>
    <source>
        <strain evidence="1">GSM-AAB239-AS_SAM_17_03QT</strain>
        <tissue evidence="1">Leaf</tissue>
    </source>
</reference>
<comment type="caution">
    <text evidence="1">The sequence shown here is derived from an EMBL/GenBank/DDBJ whole genome shotgun (WGS) entry which is preliminary data.</text>
</comment>
<dbReference type="EMBL" id="JANAVB010033016">
    <property type="protein sequence ID" value="KAJ6809576.1"/>
    <property type="molecule type" value="Genomic_DNA"/>
</dbReference>
<organism evidence="1 2">
    <name type="scientific">Iris pallida</name>
    <name type="common">Sweet iris</name>
    <dbReference type="NCBI Taxonomy" id="29817"/>
    <lineage>
        <taxon>Eukaryota</taxon>
        <taxon>Viridiplantae</taxon>
        <taxon>Streptophyta</taxon>
        <taxon>Embryophyta</taxon>
        <taxon>Tracheophyta</taxon>
        <taxon>Spermatophyta</taxon>
        <taxon>Magnoliopsida</taxon>
        <taxon>Liliopsida</taxon>
        <taxon>Asparagales</taxon>
        <taxon>Iridaceae</taxon>
        <taxon>Iridoideae</taxon>
        <taxon>Irideae</taxon>
        <taxon>Iris</taxon>
    </lineage>
</organism>
<accession>A0AAX6EZT0</accession>
<dbReference type="AlphaFoldDB" id="A0AAX6EZT0"/>
<sequence>MASSIVVSYKFTFVIVCNSIVGKVSCNIATLYF</sequence>
<evidence type="ECO:0000313" key="2">
    <source>
        <dbReference type="Proteomes" id="UP001140949"/>
    </source>
</evidence>